<evidence type="ECO:0000256" key="10">
    <source>
        <dbReference type="ARBA" id="ARBA00023157"/>
    </source>
</evidence>
<dbReference type="EC" id="2.4.1.221" evidence="4"/>
<keyword evidence="7" id="KW-0808">Transferase</keyword>
<comment type="similarity">
    <text evidence="3">Belongs to the glycosyltransferase 65 family.</text>
</comment>
<evidence type="ECO:0000256" key="9">
    <source>
        <dbReference type="ARBA" id="ARBA00022976"/>
    </source>
</evidence>
<dbReference type="Gene3D" id="3.40.50.11340">
    <property type="match status" value="1"/>
</dbReference>
<keyword evidence="18" id="KW-1185">Reference proteome</keyword>
<comment type="catalytic activity">
    <reaction evidence="15">
        <text>L-threonyl-[protein] + GDP-beta-L-fucose = 3-O-(alpha-L-fucosyl)-L-threonyl-[protein] + GDP + H(+)</text>
        <dbReference type="Rhea" id="RHEA:70491"/>
        <dbReference type="Rhea" id="RHEA-COMP:11060"/>
        <dbReference type="Rhea" id="RHEA-COMP:17915"/>
        <dbReference type="ChEBI" id="CHEBI:15378"/>
        <dbReference type="ChEBI" id="CHEBI:30013"/>
        <dbReference type="ChEBI" id="CHEBI:57273"/>
        <dbReference type="ChEBI" id="CHEBI:58189"/>
        <dbReference type="ChEBI" id="CHEBI:189631"/>
        <dbReference type="EC" id="2.4.1.221"/>
    </reaction>
    <physiologicalReaction direction="left-to-right" evidence="15">
        <dbReference type="Rhea" id="RHEA:70492"/>
    </physiologicalReaction>
</comment>
<keyword evidence="10" id="KW-1015">Disulfide bond</keyword>
<comment type="pathway">
    <text evidence="2">Protein modification; protein glycosylation.</text>
</comment>
<evidence type="ECO:0000256" key="3">
    <source>
        <dbReference type="ARBA" id="ARBA00010626"/>
    </source>
</evidence>
<dbReference type="GO" id="GO:0006004">
    <property type="term" value="P:fucose metabolic process"/>
    <property type="evidence" value="ECO:0007669"/>
    <property type="project" value="UniProtKB-KW"/>
</dbReference>
<evidence type="ECO:0000256" key="2">
    <source>
        <dbReference type="ARBA" id="ARBA00004922"/>
    </source>
</evidence>
<keyword evidence="13" id="KW-0119">Carbohydrate metabolism</keyword>
<evidence type="ECO:0000256" key="6">
    <source>
        <dbReference type="ARBA" id="ARBA00022676"/>
    </source>
</evidence>
<keyword evidence="12" id="KW-0294">Fucose metabolism</keyword>
<evidence type="ECO:0000256" key="11">
    <source>
        <dbReference type="ARBA" id="ARBA00023180"/>
    </source>
</evidence>
<evidence type="ECO:0000313" key="17">
    <source>
        <dbReference type="EMBL" id="CAG9863001.1"/>
    </source>
</evidence>
<comment type="catalytic activity">
    <reaction evidence="16">
        <text>L-seryl-[protein] + GDP-beta-L-fucose = 3-O-(alpha-L-fucosyl)-L-seryl-[protein] + GDP + H(+)</text>
        <dbReference type="Rhea" id="RHEA:63644"/>
        <dbReference type="Rhea" id="RHEA-COMP:9863"/>
        <dbReference type="Rhea" id="RHEA-COMP:17914"/>
        <dbReference type="ChEBI" id="CHEBI:15378"/>
        <dbReference type="ChEBI" id="CHEBI:29999"/>
        <dbReference type="ChEBI" id="CHEBI:57273"/>
        <dbReference type="ChEBI" id="CHEBI:58189"/>
        <dbReference type="ChEBI" id="CHEBI:189632"/>
        <dbReference type="EC" id="2.4.1.221"/>
    </reaction>
    <physiologicalReaction direction="left-to-right" evidence="16">
        <dbReference type="Rhea" id="RHEA:63645"/>
    </physiologicalReaction>
</comment>
<dbReference type="Proteomes" id="UP001153712">
    <property type="component" value="Chromosome 6"/>
</dbReference>
<dbReference type="GO" id="GO:0046922">
    <property type="term" value="F:peptide-O-fucosyltransferase activity"/>
    <property type="evidence" value="ECO:0007669"/>
    <property type="project" value="UniProtKB-EC"/>
</dbReference>
<keyword evidence="9" id="KW-0914">Notch signaling pathway</keyword>
<evidence type="ECO:0000256" key="7">
    <source>
        <dbReference type="ARBA" id="ARBA00022679"/>
    </source>
</evidence>
<dbReference type="PANTHER" id="PTHR21420:SF10">
    <property type="entry name" value="GDP-FUCOSE PROTEIN O-FUCOSYLTRANSFERASE 1"/>
    <property type="match status" value="1"/>
</dbReference>
<evidence type="ECO:0000256" key="12">
    <source>
        <dbReference type="ARBA" id="ARBA00023253"/>
    </source>
</evidence>
<evidence type="ECO:0000256" key="16">
    <source>
        <dbReference type="ARBA" id="ARBA00048647"/>
    </source>
</evidence>
<protein>
    <recommendedName>
        <fullName evidence="5">GDP-fucose protein O-fucosyltransferase 1</fullName>
        <ecNumber evidence="4">2.4.1.221</ecNumber>
    </recommendedName>
    <alternativeName>
        <fullName evidence="14">Peptide-O-fucosyltransferase 1</fullName>
    </alternativeName>
</protein>
<dbReference type="Gene3D" id="3.40.50.11350">
    <property type="match status" value="1"/>
</dbReference>
<evidence type="ECO:0000313" key="18">
    <source>
        <dbReference type="Proteomes" id="UP001153712"/>
    </source>
</evidence>
<evidence type="ECO:0000256" key="8">
    <source>
        <dbReference type="ARBA" id="ARBA00022824"/>
    </source>
</evidence>
<gene>
    <name evidence="17" type="ORF">PHYEVI_LOCUS9302</name>
</gene>
<dbReference type="InterPro" id="IPR039922">
    <property type="entry name" value="POFUT1"/>
</dbReference>
<dbReference type="AlphaFoldDB" id="A0A9N9TTB2"/>
<evidence type="ECO:0000256" key="4">
    <source>
        <dbReference type="ARBA" id="ARBA00012196"/>
    </source>
</evidence>
<evidence type="ECO:0000256" key="13">
    <source>
        <dbReference type="ARBA" id="ARBA00023277"/>
    </source>
</evidence>
<accession>A0A9N9TTB2</accession>
<dbReference type="EMBL" id="OU900099">
    <property type="protein sequence ID" value="CAG9863001.1"/>
    <property type="molecule type" value="Genomic_DNA"/>
</dbReference>
<dbReference type="Pfam" id="PF10250">
    <property type="entry name" value="O-FucT"/>
    <property type="match status" value="1"/>
</dbReference>
<dbReference type="CDD" id="cd11302">
    <property type="entry name" value="O-FucT-1"/>
    <property type="match status" value="1"/>
</dbReference>
<evidence type="ECO:0000256" key="14">
    <source>
        <dbReference type="ARBA" id="ARBA00033080"/>
    </source>
</evidence>
<evidence type="ECO:0000256" key="1">
    <source>
        <dbReference type="ARBA" id="ARBA00004240"/>
    </source>
</evidence>
<keyword evidence="11" id="KW-0325">Glycoprotein</keyword>
<proteinExistence type="inferred from homology"/>
<dbReference type="GO" id="GO:0007219">
    <property type="term" value="P:Notch signaling pathway"/>
    <property type="evidence" value="ECO:0007669"/>
    <property type="project" value="UniProtKB-KW"/>
</dbReference>
<sequence length="400" mass="45837">MLSGDISVKYRRNSRCLSVKFRAALRALAEFDPLGYILYCPCMGRFGNQADHFLGSLSFAHSLNRTLVLPPWVEYRYGEPKSIQVPFNTYFKVEPLRKFHKVILMEDFMKDIAPYEWPNDKRISFCYTARGAGDNCNAKEGNPFGPFWDTYNVDFIGSEFYGPLHYDTHNHDVVKQWKTKYSPSEWPVLAFTGAPAIFPVQQENLPLQKYLEWSNNIEDKANSFIRNILPKGAFIGIHLRNGIDWVRACQHIPESPNLFAAPQCIGYRSEKGPATSDMCLPSHETVVRQLKRVIKNINNSPNNNNDRSIKSIFVASDSNHMIEPLKTALERMKIKVFKYPESNPHVDLAILGKSNHFIGNCISSFSAFVKRERDVRGFPSSFWAFPALKSTKNNLNHEEL</sequence>
<keyword evidence="6" id="KW-0328">Glycosyltransferase</keyword>
<dbReference type="PANTHER" id="PTHR21420">
    <property type="entry name" value="GDP-FUCOSE PROTEIN O-FUCOSYLTRANSFERASE 1"/>
    <property type="match status" value="1"/>
</dbReference>
<dbReference type="GO" id="GO:0005783">
    <property type="term" value="C:endoplasmic reticulum"/>
    <property type="evidence" value="ECO:0007669"/>
    <property type="project" value="UniProtKB-SubCell"/>
</dbReference>
<keyword evidence="8" id="KW-0256">Endoplasmic reticulum</keyword>
<dbReference type="InterPro" id="IPR019378">
    <property type="entry name" value="GDP-Fuc_O-FucTrfase"/>
</dbReference>
<reference evidence="17" key="1">
    <citation type="submission" date="2022-01" db="EMBL/GenBank/DDBJ databases">
        <authorList>
            <person name="King R."/>
        </authorList>
    </citation>
    <scope>NUCLEOTIDE SEQUENCE</scope>
</reference>
<evidence type="ECO:0000256" key="5">
    <source>
        <dbReference type="ARBA" id="ARBA00021745"/>
    </source>
</evidence>
<name>A0A9N9TTB2_PHYSR</name>
<evidence type="ECO:0000256" key="15">
    <source>
        <dbReference type="ARBA" id="ARBA00047273"/>
    </source>
</evidence>
<dbReference type="OrthoDB" id="10050276at2759"/>
<organism evidence="17 18">
    <name type="scientific">Phyllotreta striolata</name>
    <name type="common">Striped flea beetle</name>
    <name type="synonym">Crioceris striolata</name>
    <dbReference type="NCBI Taxonomy" id="444603"/>
    <lineage>
        <taxon>Eukaryota</taxon>
        <taxon>Metazoa</taxon>
        <taxon>Ecdysozoa</taxon>
        <taxon>Arthropoda</taxon>
        <taxon>Hexapoda</taxon>
        <taxon>Insecta</taxon>
        <taxon>Pterygota</taxon>
        <taxon>Neoptera</taxon>
        <taxon>Endopterygota</taxon>
        <taxon>Coleoptera</taxon>
        <taxon>Polyphaga</taxon>
        <taxon>Cucujiformia</taxon>
        <taxon>Chrysomeloidea</taxon>
        <taxon>Chrysomelidae</taxon>
        <taxon>Galerucinae</taxon>
        <taxon>Alticini</taxon>
        <taxon>Phyllotreta</taxon>
    </lineage>
</organism>
<comment type="subcellular location">
    <subcellularLocation>
        <location evidence="1">Endoplasmic reticulum</location>
    </subcellularLocation>
</comment>